<feature type="domain" description="Heterokaryon incompatibility" evidence="1">
    <location>
        <begin position="25"/>
        <end position="102"/>
    </location>
</feature>
<dbReference type="PANTHER" id="PTHR10622">
    <property type="entry name" value="HET DOMAIN-CONTAINING PROTEIN"/>
    <property type="match status" value="1"/>
</dbReference>
<evidence type="ECO:0000313" key="2">
    <source>
        <dbReference type="EMBL" id="KAF9701492.1"/>
    </source>
</evidence>
<dbReference type="Proteomes" id="UP000651452">
    <property type="component" value="Unassembled WGS sequence"/>
</dbReference>
<dbReference type="EMBL" id="RZGK01000002">
    <property type="protein sequence ID" value="KAF9701492.1"/>
    <property type="molecule type" value="Genomic_DNA"/>
</dbReference>
<sequence>MRLLRRLPDNSFELISFDDDNTPPYAILSHTWAEGQEVTYLELLAGAGKDKTGYEKICFCAERAAVDGLQYCWVDTCCIDKSTTNELNTAINSMFRWYQRASK</sequence>
<reference evidence="2" key="2">
    <citation type="submission" date="2020-09" db="EMBL/GenBank/DDBJ databases">
        <title>Reference genome assembly for Australian Ascochyta lentis isolate Al4.</title>
        <authorList>
            <person name="Lee R.C."/>
            <person name="Farfan-Caceres L.M."/>
            <person name="Debler J.W."/>
            <person name="Williams A.H."/>
            <person name="Henares B.M."/>
        </authorList>
    </citation>
    <scope>NUCLEOTIDE SEQUENCE</scope>
    <source>
        <strain evidence="2">Al4</strain>
    </source>
</reference>
<protein>
    <recommendedName>
        <fullName evidence="1">Heterokaryon incompatibility domain-containing protein</fullName>
    </recommendedName>
</protein>
<dbReference type="InterPro" id="IPR010730">
    <property type="entry name" value="HET"/>
</dbReference>
<accession>A0A8H7JE36</accession>
<reference evidence="2" key="1">
    <citation type="submission" date="2018-12" db="EMBL/GenBank/DDBJ databases">
        <authorList>
            <person name="Syme R.A."/>
            <person name="Farfan-Caceres L."/>
            <person name="Lichtenzveig J."/>
        </authorList>
    </citation>
    <scope>NUCLEOTIDE SEQUENCE</scope>
    <source>
        <strain evidence="2">Al4</strain>
    </source>
</reference>
<dbReference type="AlphaFoldDB" id="A0A8H7JE36"/>
<dbReference type="Pfam" id="PF06985">
    <property type="entry name" value="HET"/>
    <property type="match status" value="1"/>
</dbReference>
<evidence type="ECO:0000259" key="1">
    <source>
        <dbReference type="Pfam" id="PF06985"/>
    </source>
</evidence>
<organism evidence="2 3">
    <name type="scientific">Ascochyta lentis</name>
    <dbReference type="NCBI Taxonomy" id="205686"/>
    <lineage>
        <taxon>Eukaryota</taxon>
        <taxon>Fungi</taxon>
        <taxon>Dikarya</taxon>
        <taxon>Ascomycota</taxon>
        <taxon>Pezizomycotina</taxon>
        <taxon>Dothideomycetes</taxon>
        <taxon>Pleosporomycetidae</taxon>
        <taxon>Pleosporales</taxon>
        <taxon>Pleosporineae</taxon>
        <taxon>Didymellaceae</taxon>
        <taxon>Ascochyta</taxon>
    </lineage>
</organism>
<dbReference type="OrthoDB" id="674604at2759"/>
<gene>
    <name evidence="2" type="ORF">EKO04_000014</name>
</gene>
<keyword evidence="3" id="KW-1185">Reference proteome</keyword>
<proteinExistence type="predicted"/>
<dbReference type="PANTHER" id="PTHR10622:SF11">
    <property type="entry name" value="HET-DOMAIN-CONTAINING PROTEIN"/>
    <property type="match status" value="1"/>
</dbReference>
<name>A0A8H7JE36_9PLEO</name>
<evidence type="ECO:0000313" key="3">
    <source>
        <dbReference type="Proteomes" id="UP000651452"/>
    </source>
</evidence>
<comment type="caution">
    <text evidence="2">The sequence shown here is derived from an EMBL/GenBank/DDBJ whole genome shotgun (WGS) entry which is preliminary data.</text>
</comment>